<evidence type="ECO:0000313" key="2">
    <source>
        <dbReference type="EMBL" id="KAF9470098.1"/>
    </source>
</evidence>
<dbReference type="Proteomes" id="UP000807469">
    <property type="component" value="Unassembled WGS sequence"/>
</dbReference>
<feature type="region of interest" description="Disordered" evidence="1">
    <location>
        <begin position="1"/>
        <end position="20"/>
    </location>
</feature>
<reference evidence="2" key="1">
    <citation type="submission" date="2020-11" db="EMBL/GenBank/DDBJ databases">
        <authorList>
            <consortium name="DOE Joint Genome Institute"/>
            <person name="Ahrendt S."/>
            <person name="Riley R."/>
            <person name="Andreopoulos W."/>
            <person name="Labutti K."/>
            <person name="Pangilinan J."/>
            <person name="Ruiz-Duenas F.J."/>
            <person name="Barrasa J.M."/>
            <person name="Sanchez-Garcia M."/>
            <person name="Camarero S."/>
            <person name="Miyauchi S."/>
            <person name="Serrano A."/>
            <person name="Linde D."/>
            <person name="Babiker R."/>
            <person name="Drula E."/>
            <person name="Ayuso-Fernandez I."/>
            <person name="Pacheco R."/>
            <person name="Padilla G."/>
            <person name="Ferreira P."/>
            <person name="Barriuso J."/>
            <person name="Kellner H."/>
            <person name="Castanera R."/>
            <person name="Alfaro M."/>
            <person name="Ramirez L."/>
            <person name="Pisabarro A.G."/>
            <person name="Kuo A."/>
            <person name="Tritt A."/>
            <person name="Lipzen A."/>
            <person name="He G."/>
            <person name="Yan M."/>
            <person name="Ng V."/>
            <person name="Cullen D."/>
            <person name="Martin F."/>
            <person name="Rosso M.-N."/>
            <person name="Henrissat B."/>
            <person name="Hibbett D."/>
            <person name="Martinez A.T."/>
            <person name="Grigoriev I.V."/>
        </authorList>
    </citation>
    <scope>NUCLEOTIDE SEQUENCE</scope>
    <source>
        <strain evidence="2">CIRM-BRFM 674</strain>
    </source>
</reference>
<dbReference type="OrthoDB" id="3260546at2759"/>
<gene>
    <name evidence="2" type="ORF">BDN70DRAFT_845958</name>
</gene>
<name>A0A9P5YJJ2_9AGAR</name>
<sequence length="189" mass="21960">MPFRREPTAPKLDDDSTKEQRQEIPRYFDDLEQLFNARPSLTDLDKKKFAVFYLKAPLQAIWTAFPEFSDASKTYFDFRTAVLRLYPDANPANLYTFADLNRLVANRYHLGIRTLEDLAEYTRKFRTISAALIRKGFATEISSRRAYSQAFQSSFFAQIAHQLQIRHPERAPDAVHPIDDVHDAAAWII</sequence>
<accession>A0A9P5YJJ2</accession>
<comment type="caution">
    <text evidence="2">The sequence shown here is derived from an EMBL/GenBank/DDBJ whole genome shotgun (WGS) entry which is preliminary data.</text>
</comment>
<dbReference type="AlphaFoldDB" id="A0A9P5YJJ2"/>
<keyword evidence="3" id="KW-1185">Reference proteome</keyword>
<protein>
    <submittedName>
        <fullName evidence="2">Uncharacterized protein</fullName>
    </submittedName>
</protein>
<proteinExistence type="predicted"/>
<feature type="non-terminal residue" evidence="2">
    <location>
        <position position="189"/>
    </location>
</feature>
<organism evidence="2 3">
    <name type="scientific">Pholiota conissans</name>
    <dbReference type="NCBI Taxonomy" id="109636"/>
    <lineage>
        <taxon>Eukaryota</taxon>
        <taxon>Fungi</taxon>
        <taxon>Dikarya</taxon>
        <taxon>Basidiomycota</taxon>
        <taxon>Agaricomycotina</taxon>
        <taxon>Agaricomycetes</taxon>
        <taxon>Agaricomycetidae</taxon>
        <taxon>Agaricales</taxon>
        <taxon>Agaricineae</taxon>
        <taxon>Strophariaceae</taxon>
        <taxon>Pholiota</taxon>
    </lineage>
</organism>
<dbReference type="EMBL" id="MU156302">
    <property type="protein sequence ID" value="KAF9470098.1"/>
    <property type="molecule type" value="Genomic_DNA"/>
</dbReference>
<evidence type="ECO:0000256" key="1">
    <source>
        <dbReference type="SAM" id="MobiDB-lite"/>
    </source>
</evidence>
<evidence type="ECO:0000313" key="3">
    <source>
        <dbReference type="Proteomes" id="UP000807469"/>
    </source>
</evidence>